<sequence>MNAFLAASARITSRATALSFALSSSPAGRRVPRGGVPAAVVLVAGALVVLVYGQQYTGSVIVLSATYAIVTAGMAVQIGFSQQIAFSQSVFFGVGAYGVAMLNTHLNMSVLLATVIMVMGAALAALLLGSVVTRASGLALAVATLMLPLIAVGYVSGTGFLGGPVGAPLTGTLWPSSSASSAVITVGGGLIVIVVLALVVFICARILSSDIGLELFVLGVDERTAAALGVRTPRRKLELFVLGCVFAALAGAVYAGIQQFVPETVVDPTTELALLIMLFIGGRRSVIGAVIGALVIQYLQGASNWVSVNILIVEGVLLTVVLLVDPEGLAGIVATAVAWLRRWAAGAAEMAIAGPEEADEAPAAADGIADPSLSSVLTEAGPAAEPAGAQTATLLEVRGVFKEYGGLSVLHDVTIRLPERGLFGLCGPNGAGKSTLLNVIGGSVPPSAGEVMLSGADITKRPPHERFQLGVSRTFQAVHLIKGRTVLDNVAVACLASHTASIVTRIGRSRLDAAREQAARTLADLGMAHLADREVSSLTLETQRMVELARALAPSPRLLLLDEPASGLSEEQRQRLAAMLTTLAGRTCVLLVEHDLALVAQVSERIFVLSGGHLVFDGGAADFRSSPVVNSLLVGS</sequence>
<dbReference type="PANTHER" id="PTHR45772">
    <property type="entry name" value="CONSERVED COMPONENT OF ABC TRANSPORTER FOR NATURAL AMINO ACIDS-RELATED"/>
    <property type="match status" value="1"/>
</dbReference>
<dbReference type="InterPro" id="IPR043428">
    <property type="entry name" value="LivM-like"/>
</dbReference>
<dbReference type="Pfam" id="PF02653">
    <property type="entry name" value="BPD_transp_2"/>
    <property type="match status" value="1"/>
</dbReference>
<feature type="transmembrane region" description="Helical" evidence="9">
    <location>
        <begin position="306"/>
        <end position="324"/>
    </location>
</feature>
<accession>A0A6P2BN53</accession>
<dbReference type="GO" id="GO:0015808">
    <property type="term" value="P:L-alanine transport"/>
    <property type="evidence" value="ECO:0007669"/>
    <property type="project" value="TreeGrafter"/>
</dbReference>
<dbReference type="Pfam" id="PF00005">
    <property type="entry name" value="ABC_tran"/>
    <property type="match status" value="1"/>
</dbReference>
<dbReference type="EMBL" id="RPFW01000013">
    <property type="protein sequence ID" value="TVY99100.1"/>
    <property type="molecule type" value="Genomic_DNA"/>
</dbReference>
<dbReference type="Gene3D" id="3.40.50.300">
    <property type="entry name" value="P-loop containing nucleotide triphosphate hydrolases"/>
    <property type="match status" value="1"/>
</dbReference>
<dbReference type="InterPro" id="IPR027417">
    <property type="entry name" value="P-loop_NTPase"/>
</dbReference>
<dbReference type="InterPro" id="IPR003593">
    <property type="entry name" value="AAA+_ATPase"/>
</dbReference>
<dbReference type="PANTHER" id="PTHR45772:SF7">
    <property type="entry name" value="AMINO ACID ABC TRANSPORTER ATP-BINDING PROTEIN"/>
    <property type="match status" value="1"/>
</dbReference>
<keyword evidence="6 11" id="KW-0067">ATP-binding</keyword>
<feature type="transmembrane region" description="Helical" evidence="9">
    <location>
        <begin position="35"/>
        <end position="53"/>
    </location>
</feature>
<dbReference type="InterPro" id="IPR003439">
    <property type="entry name" value="ABC_transporter-like_ATP-bd"/>
</dbReference>
<dbReference type="OrthoDB" id="9805514at2"/>
<evidence type="ECO:0000256" key="1">
    <source>
        <dbReference type="ARBA" id="ARBA00004651"/>
    </source>
</evidence>
<dbReference type="GO" id="GO:0042941">
    <property type="term" value="P:D-alanine transmembrane transport"/>
    <property type="evidence" value="ECO:0007669"/>
    <property type="project" value="TreeGrafter"/>
</dbReference>
<evidence type="ECO:0000259" key="10">
    <source>
        <dbReference type="PROSITE" id="PS50893"/>
    </source>
</evidence>
<dbReference type="SMART" id="SM00382">
    <property type="entry name" value="AAA"/>
    <property type="match status" value="1"/>
</dbReference>
<dbReference type="GO" id="GO:0015188">
    <property type="term" value="F:L-isoleucine transmembrane transporter activity"/>
    <property type="evidence" value="ECO:0007669"/>
    <property type="project" value="TreeGrafter"/>
</dbReference>
<gene>
    <name evidence="11" type="ORF">EAS64_41790</name>
</gene>
<evidence type="ECO:0000313" key="12">
    <source>
        <dbReference type="Proteomes" id="UP000460272"/>
    </source>
</evidence>
<dbReference type="SUPFAM" id="SSF52540">
    <property type="entry name" value="P-loop containing nucleoside triphosphate hydrolases"/>
    <property type="match status" value="1"/>
</dbReference>
<keyword evidence="3" id="KW-1003">Cell membrane</keyword>
<dbReference type="InterPro" id="IPR001851">
    <property type="entry name" value="ABC_transp_permease"/>
</dbReference>
<keyword evidence="4 9" id="KW-0812">Transmembrane</keyword>
<protein>
    <submittedName>
        <fullName evidence="11">ATP-binding cassette domain-containing protein</fullName>
    </submittedName>
</protein>
<dbReference type="GO" id="GO:0016887">
    <property type="term" value="F:ATP hydrolysis activity"/>
    <property type="evidence" value="ECO:0007669"/>
    <property type="project" value="InterPro"/>
</dbReference>
<reference evidence="11 12" key="1">
    <citation type="submission" date="2018-11" db="EMBL/GenBank/DDBJ databases">
        <title>Trebonia kvetii gen.nov., sp.nov., a novel acidophilic actinobacterium, and proposal of the new actinobacterial family Treboniaceae fam. nov.</title>
        <authorList>
            <person name="Rapoport D."/>
            <person name="Sagova-Mareckova M."/>
            <person name="Sedlacek I."/>
            <person name="Provaznik J."/>
            <person name="Kralova S."/>
            <person name="Pavlinic D."/>
            <person name="Benes V."/>
            <person name="Kopecky J."/>
        </authorList>
    </citation>
    <scope>NUCLEOTIDE SEQUENCE [LARGE SCALE GENOMIC DNA]</scope>
    <source>
        <strain evidence="11 12">15Tr583</strain>
    </source>
</reference>
<keyword evidence="12" id="KW-1185">Reference proteome</keyword>
<dbReference type="GO" id="GO:0015192">
    <property type="term" value="F:L-phenylalanine transmembrane transporter activity"/>
    <property type="evidence" value="ECO:0007669"/>
    <property type="project" value="TreeGrafter"/>
</dbReference>
<feature type="transmembrane region" description="Helical" evidence="9">
    <location>
        <begin position="60"/>
        <end position="80"/>
    </location>
</feature>
<dbReference type="GO" id="GO:0005304">
    <property type="term" value="F:L-valine transmembrane transporter activity"/>
    <property type="evidence" value="ECO:0007669"/>
    <property type="project" value="TreeGrafter"/>
</dbReference>
<evidence type="ECO:0000256" key="5">
    <source>
        <dbReference type="ARBA" id="ARBA00022741"/>
    </source>
</evidence>
<feature type="transmembrane region" description="Helical" evidence="9">
    <location>
        <begin position="273"/>
        <end position="299"/>
    </location>
</feature>
<name>A0A6P2BN53_9ACTN</name>
<feature type="domain" description="ABC transporter" evidence="10">
    <location>
        <begin position="395"/>
        <end position="636"/>
    </location>
</feature>
<dbReference type="GO" id="GO:1903806">
    <property type="term" value="P:L-isoleucine import across plasma membrane"/>
    <property type="evidence" value="ECO:0007669"/>
    <property type="project" value="TreeGrafter"/>
</dbReference>
<feature type="transmembrane region" description="Helical" evidence="9">
    <location>
        <begin position="138"/>
        <end position="162"/>
    </location>
</feature>
<evidence type="ECO:0000256" key="8">
    <source>
        <dbReference type="ARBA" id="ARBA00023136"/>
    </source>
</evidence>
<dbReference type="InterPro" id="IPR051120">
    <property type="entry name" value="ABC_AA/LPS_Transport"/>
</dbReference>
<dbReference type="RefSeq" id="WP_145862271.1">
    <property type="nucleotide sequence ID" value="NZ_RPFW01000013.1"/>
</dbReference>
<comment type="subcellular location">
    <subcellularLocation>
        <location evidence="1">Cell membrane</location>
        <topology evidence="1">Multi-pass membrane protein</topology>
    </subcellularLocation>
</comment>
<feature type="transmembrane region" description="Helical" evidence="9">
    <location>
        <begin position="182"/>
        <end position="204"/>
    </location>
</feature>
<evidence type="ECO:0000256" key="7">
    <source>
        <dbReference type="ARBA" id="ARBA00022989"/>
    </source>
</evidence>
<dbReference type="CDD" id="cd06581">
    <property type="entry name" value="TM_PBP1_LivM_like"/>
    <property type="match status" value="1"/>
</dbReference>
<organism evidence="11 12">
    <name type="scientific">Trebonia kvetii</name>
    <dbReference type="NCBI Taxonomy" id="2480626"/>
    <lineage>
        <taxon>Bacteria</taxon>
        <taxon>Bacillati</taxon>
        <taxon>Actinomycetota</taxon>
        <taxon>Actinomycetes</taxon>
        <taxon>Streptosporangiales</taxon>
        <taxon>Treboniaceae</taxon>
        <taxon>Trebonia</taxon>
    </lineage>
</organism>
<dbReference type="AlphaFoldDB" id="A0A6P2BN53"/>
<dbReference type="Proteomes" id="UP000460272">
    <property type="component" value="Unassembled WGS sequence"/>
</dbReference>
<dbReference type="GO" id="GO:1903805">
    <property type="term" value="P:L-valine import across plasma membrane"/>
    <property type="evidence" value="ECO:0007669"/>
    <property type="project" value="TreeGrafter"/>
</dbReference>
<dbReference type="PROSITE" id="PS50893">
    <property type="entry name" value="ABC_TRANSPORTER_2"/>
    <property type="match status" value="1"/>
</dbReference>
<evidence type="ECO:0000256" key="4">
    <source>
        <dbReference type="ARBA" id="ARBA00022692"/>
    </source>
</evidence>
<evidence type="ECO:0000256" key="9">
    <source>
        <dbReference type="SAM" id="Phobius"/>
    </source>
</evidence>
<keyword evidence="2" id="KW-0813">Transport</keyword>
<feature type="transmembrane region" description="Helical" evidence="9">
    <location>
        <begin position="239"/>
        <end position="261"/>
    </location>
</feature>
<dbReference type="GO" id="GO:0005524">
    <property type="term" value="F:ATP binding"/>
    <property type="evidence" value="ECO:0007669"/>
    <property type="project" value="UniProtKB-KW"/>
</dbReference>
<evidence type="ECO:0000256" key="3">
    <source>
        <dbReference type="ARBA" id="ARBA00022475"/>
    </source>
</evidence>
<evidence type="ECO:0000256" key="2">
    <source>
        <dbReference type="ARBA" id="ARBA00022448"/>
    </source>
</evidence>
<keyword evidence="5" id="KW-0547">Nucleotide-binding</keyword>
<feature type="transmembrane region" description="Helical" evidence="9">
    <location>
        <begin position="110"/>
        <end position="131"/>
    </location>
</feature>
<evidence type="ECO:0000313" key="11">
    <source>
        <dbReference type="EMBL" id="TVY99100.1"/>
    </source>
</evidence>
<proteinExistence type="predicted"/>
<dbReference type="GO" id="GO:0005886">
    <property type="term" value="C:plasma membrane"/>
    <property type="evidence" value="ECO:0007669"/>
    <property type="project" value="UniProtKB-SubCell"/>
</dbReference>
<evidence type="ECO:0000256" key="6">
    <source>
        <dbReference type="ARBA" id="ARBA00022840"/>
    </source>
</evidence>
<keyword evidence="7 9" id="KW-1133">Transmembrane helix</keyword>
<comment type="caution">
    <text evidence="11">The sequence shown here is derived from an EMBL/GenBank/DDBJ whole genome shotgun (WGS) entry which is preliminary data.</text>
</comment>
<keyword evidence="8 9" id="KW-0472">Membrane</keyword>